<evidence type="ECO:0000313" key="1">
    <source>
        <dbReference type="EMBL" id="KAF2622620.1"/>
    </source>
</evidence>
<proteinExistence type="predicted"/>
<protein>
    <submittedName>
        <fullName evidence="1">Uncharacterized protein</fullName>
    </submittedName>
</protein>
<accession>A0ACB6RL11</accession>
<gene>
    <name evidence="1" type="ORF">BU25DRAFT_206875</name>
</gene>
<sequence>MIIPPALLCVLLLAYRAHALPTTKPTQIQDTETTNNWSIEAILGLISVFVALLCCAIGLVWPSCRRRLTLRRIHAAASRSACSITSPALLASTAIQHQGARSTHLLATQVHRPNMVPVHSSMVAITITTMFVPTESNFV</sequence>
<name>A0ACB6RL11_9PLEO</name>
<organism evidence="1 2">
    <name type="scientific">Macroventuria anomochaeta</name>
    <dbReference type="NCBI Taxonomy" id="301207"/>
    <lineage>
        <taxon>Eukaryota</taxon>
        <taxon>Fungi</taxon>
        <taxon>Dikarya</taxon>
        <taxon>Ascomycota</taxon>
        <taxon>Pezizomycotina</taxon>
        <taxon>Dothideomycetes</taxon>
        <taxon>Pleosporomycetidae</taxon>
        <taxon>Pleosporales</taxon>
        <taxon>Pleosporineae</taxon>
        <taxon>Didymellaceae</taxon>
        <taxon>Macroventuria</taxon>
    </lineage>
</organism>
<dbReference type="Proteomes" id="UP000799754">
    <property type="component" value="Unassembled WGS sequence"/>
</dbReference>
<reference evidence="1" key="1">
    <citation type="journal article" date="2020" name="Stud. Mycol.">
        <title>101 Dothideomycetes genomes: a test case for predicting lifestyles and emergence of pathogens.</title>
        <authorList>
            <person name="Haridas S."/>
            <person name="Albert R."/>
            <person name="Binder M."/>
            <person name="Bloem J."/>
            <person name="Labutti K."/>
            <person name="Salamov A."/>
            <person name="Andreopoulos B."/>
            <person name="Baker S."/>
            <person name="Barry K."/>
            <person name="Bills G."/>
            <person name="Bluhm B."/>
            <person name="Cannon C."/>
            <person name="Castanera R."/>
            <person name="Culley D."/>
            <person name="Daum C."/>
            <person name="Ezra D."/>
            <person name="Gonzalez J."/>
            <person name="Henrissat B."/>
            <person name="Kuo A."/>
            <person name="Liang C."/>
            <person name="Lipzen A."/>
            <person name="Lutzoni F."/>
            <person name="Magnuson J."/>
            <person name="Mondo S."/>
            <person name="Nolan M."/>
            <person name="Ohm R."/>
            <person name="Pangilinan J."/>
            <person name="Park H.-J."/>
            <person name="Ramirez L."/>
            <person name="Alfaro M."/>
            <person name="Sun H."/>
            <person name="Tritt A."/>
            <person name="Yoshinaga Y."/>
            <person name="Zwiers L.-H."/>
            <person name="Turgeon B."/>
            <person name="Goodwin S."/>
            <person name="Spatafora J."/>
            <person name="Crous P."/>
            <person name="Grigoriev I."/>
        </authorList>
    </citation>
    <scope>NUCLEOTIDE SEQUENCE</scope>
    <source>
        <strain evidence="1">CBS 525.71</strain>
    </source>
</reference>
<keyword evidence="2" id="KW-1185">Reference proteome</keyword>
<dbReference type="EMBL" id="MU006743">
    <property type="protein sequence ID" value="KAF2622620.1"/>
    <property type="molecule type" value="Genomic_DNA"/>
</dbReference>
<comment type="caution">
    <text evidence="1">The sequence shown here is derived from an EMBL/GenBank/DDBJ whole genome shotgun (WGS) entry which is preliminary data.</text>
</comment>
<evidence type="ECO:0000313" key="2">
    <source>
        <dbReference type="Proteomes" id="UP000799754"/>
    </source>
</evidence>